<dbReference type="InterPro" id="IPR012400">
    <property type="entry name" value="Long_Oxdase"/>
</dbReference>
<evidence type="ECO:0000256" key="5">
    <source>
        <dbReference type="ARBA" id="ARBA00013125"/>
    </source>
</evidence>
<evidence type="ECO:0000259" key="12">
    <source>
        <dbReference type="Pfam" id="PF00732"/>
    </source>
</evidence>
<comment type="similarity">
    <text evidence="4">Belongs to the GMC oxidoreductase family.</text>
</comment>
<dbReference type="GO" id="GO:0016020">
    <property type="term" value="C:membrane"/>
    <property type="evidence" value="ECO:0007669"/>
    <property type="project" value="UniProtKB-SubCell"/>
</dbReference>
<dbReference type="SUPFAM" id="SSF51905">
    <property type="entry name" value="FAD/NAD(P)-binding domain"/>
    <property type="match status" value="1"/>
</dbReference>
<evidence type="ECO:0000256" key="1">
    <source>
        <dbReference type="ARBA" id="ARBA00000920"/>
    </source>
</evidence>
<sequence length="651" mass="68129">MSEPQGPDTTKTLSAVCDAFLPSLPPPDAAGAALAQFYRDGALVRGIEHTVRAGLAGLTANLRDAVRAVLEHLTAQGFAGLGLDERVRALATAAEHSAVLRLGVRQLRAMTFGTFVGAVDEQGRNPVWPVIGYPGPPALEIARAPGRITVTALDGELAADVCVIGSGAGGAVIAARAAQAGLSVVIVEAGPRRDETDFDQIDSHAGEMFLRGGALYSDSGSVGVLAGSVLGGGTLINSMVCLRTPAAIREQWAAEGLSGLDGPEFDQYTDLVWEALGVTTDATVHNANTRAMITGLAALGYAHHALPRNAKLTDEPAYCGFCNAGCRSGNKSSVLHTYLQSAVDAGARIVTDCTVDRISTHEGHASGVLATRGGKPVRIAARTVVVAAGGVESPAVLLRSGIGGPAVGKNLRLHPAWIVTGVYDQPVEAWSGQIQSAVSFDLAHCEDGTGFLVESLTLNPLTWAGQTPFRGPAEHRRTLRDLPCFATWHGVAHDHGSGEVYLDREGRAAIRWDLDDEYDLRVARRAHTELARMHRAAGAREIFTFHWNDHSWRRGEDFDAYLARLAHAPAAEHTAFSAHQMGSCRLGADPSASVADGRGQLHDIAGVWIGDASALPTAPGVNPMITVMALAERTAAALVASVRAPAPSVGG</sequence>
<evidence type="ECO:0000256" key="4">
    <source>
        <dbReference type="ARBA" id="ARBA00010790"/>
    </source>
</evidence>
<keyword evidence="7" id="KW-0812">Transmembrane</keyword>
<comment type="function">
    <text evidence="2">Long-chain fatty alcohol oxidase involved in the omega-oxidation pathway of lipid degradation.</text>
</comment>
<comment type="subcellular location">
    <subcellularLocation>
        <location evidence="3">Membrane</location>
    </subcellularLocation>
</comment>
<evidence type="ECO:0000256" key="7">
    <source>
        <dbReference type="ARBA" id="ARBA00022692"/>
    </source>
</evidence>
<evidence type="ECO:0000259" key="14">
    <source>
        <dbReference type="Pfam" id="PF05199"/>
    </source>
</evidence>
<evidence type="ECO:0000313" key="16">
    <source>
        <dbReference type="Proteomes" id="UP000581769"/>
    </source>
</evidence>
<gene>
    <name evidence="15" type="ORF">BJY18_001363</name>
</gene>
<keyword evidence="9" id="KW-1133">Transmembrane helix</keyword>
<dbReference type="InterPro" id="IPR000172">
    <property type="entry name" value="GMC_OxRdtase_N"/>
</dbReference>
<evidence type="ECO:0000256" key="8">
    <source>
        <dbReference type="ARBA" id="ARBA00022827"/>
    </source>
</evidence>
<dbReference type="Pfam" id="PF05199">
    <property type="entry name" value="GMC_oxred_C"/>
    <property type="match status" value="1"/>
</dbReference>
<name>A0A840IRT9_9PSEU</name>
<dbReference type="RefSeq" id="WP_221457598.1">
    <property type="nucleotide sequence ID" value="NZ_JACHMG010000001.1"/>
</dbReference>
<keyword evidence="11" id="KW-0472">Membrane</keyword>
<dbReference type="PANTHER" id="PTHR46056">
    <property type="entry name" value="LONG-CHAIN-ALCOHOL OXIDASE"/>
    <property type="match status" value="1"/>
</dbReference>
<feature type="domain" description="Glucose-methanol-choline oxidoreductase N-terminal" evidence="12">
    <location>
        <begin position="207"/>
        <end position="416"/>
    </location>
</feature>
<evidence type="ECO:0000256" key="9">
    <source>
        <dbReference type="ARBA" id="ARBA00022989"/>
    </source>
</evidence>
<protein>
    <recommendedName>
        <fullName evidence="5">long-chain-alcohol oxidase</fullName>
        <ecNumber evidence="5">1.1.3.20</ecNumber>
    </recommendedName>
</protein>
<dbReference type="AlphaFoldDB" id="A0A840IRT9"/>
<evidence type="ECO:0000259" key="13">
    <source>
        <dbReference type="Pfam" id="PF00890"/>
    </source>
</evidence>
<dbReference type="InterPro" id="IPR007867">
    <property type="entry name" value="GMC_OxRtase_C"/>
</dbReference>
<dbReference type="EC" id="1.1.3.20" evidence="5"/>
<keyword evidence="16" id="KW-1185">Reference proteome</keyword>
<keyword evidence="8" id="KW-0274">FAD</keyword>
<evidence type="ECO:0000256" key="10">
    <source>
        <dbReference type="ARBA" id="ARBA00023002"/>
    </source>
</evidence>
<dbReference type="GO" id="GO:0046577">
    <property type="term" value="F:long-chain-alcohol oxidase activity"/>
    <property type="evidence" value="ECO:0007669"/>
    <property type="project" value="UniProtKB-EC"/>
</dbReference>
<dbReference type="PIRSF" id="PIRSF028937">
    <property type="entry name" value="Lg_Ch_AO"/>
    <property type="match status" value="1"/>
</dbReference>
<reference evidence="15 16" key="1">
    <citation type="submission" date="2020-08" db="EMBL/GenBank/DDBJ databases">
        <title>Sequencing the genomes of 1000 actinobacteria strains.</title>
        <authorList>
            <person name="Klenk H.-P."/>
        </authorList>
    </citation>
    <scope>NUCLEOTIDE SEQUENCE [LARGE SCALE GENOMIC DNA]</scope>
    <source>
        <strain evidence="15 16">DSM 45859</strain>
    </source>
</reference>
<evidence type="ECO:0000256" key="11">
    <source>
        <dbReference type="ARBA" id="ARBA00023136"/>
    </source>
</evidence>
<dbReference type="InterPro" id="IPR003953">
    <property type="entry name" value="FAD-dep_OxRdtase_2_FAD-bd"/>
</dbReference>
<feature type="domain" description="Glucose-methanol-choline oxidoreductase C-terminal" evidence="14">
    <location>
        <begin position="497"/>
        <end position="631"/>
    </location>
</feature>
<evidence type="ECO:0000256" key="6">
    <source>
        <dbReference type="ARBA" id="ARBA00022630"/>
    </source>
</evidence>
<evidence type="ECO:0000256" key="2">
    <source>
        <dbReference type="ARBA" id="ARBA00003842"/>
    </source>
</evidence>
<accession>A0A840IRT9</accession>
<dbReference type="PANTHER" id="PTHR46056:SF12">
    <property type="entry name" value="LONG-CHAIN-ALCOHOL OXIDASE"/>
    <property type="match status" value="1"/>
</dbReference>
<comment type="catalytic activity">
    <reaction evidence="1">
        <text>a long-chain primary fatty alcohol + O2 = a long-chain fatty aldehyde + H2O2</text>
        <dbReference type="Rhea" id="RHEA:22756"/>
        <dbReference type="ChEBI" id="CHEBI:15379"/>
        <dbReference type="ChEBI" id="CHEBI:16240"/>
        <dbReference type="ChEBI" id="CHEBI:17176"/>
        <dbReference type="ChEBI" id="CHEBI:77396"/>
        <dbReference type="EC" id="1.1.3.20"/>
    </reaction>
</comment>
<keyword evidence="10" id="KW-0560">Oxidoreductase</keyword>
<proteinExistence type="inferred from homology"/>
<dbReference type="Pfam" id="PF00732">
    <property type="entry name" value="GMC_oxred_N"/>
    <property type="match status" value="1"/>
</dbReference>
<dbReference type="Proteomes" id="UP000581769">
    <property type="component" value="Unassembled WGS sequence"/>
</dbReference>
<evidence type="ECO:0000313" key="15">
    <source>
        <dbReference type="EMBL" id="MBB4683878.1"/>
    </source>
</evidence>
<feature type="domain" description="FAD-dependent oxidoreductase 2 FAD-binding" evidence="13">
    <location>
        <begin position="160"/>
        <end position="192"/>
    </location>
</feature>
<organism evidence="15 16">
    <name type="scientific">Amycolatopsis jiangsuensis</name>
    <dbReference type="NCBI Taxonomy" id="1181879"/>
    <lineage>
        <taxon>Bacteria</taxon>
        <taxon>Bacillati</taxon>
        <taxon>Actinomycetota</taxon>
        <taxon>Actinomycetes</taxon>
        <taxon>Pseudonocardiales</taxon>
        <taxon>Pseudonocardiaceae</taxon>
        <taxon>Amycolatopsis</taxon>
    </lineage>
</organism>
<dbReference type="Gene3D" id="3.50.50.60">
    <property type="entry name" value="FAD/NAD(P)-binding domain"/>
    <property type="match status" value="2"/>
</dbReference>
<evidence type="ECO:0000256" key="3">
    <source>
        <dbReference type="ARBA" id="ARBA00004370"/>
    </source>
</evidence>
<dbReference type="InterPro" id="IPR036188">
    <property type="entry name" value="FAD/NAD-bd_sf"/>
</dbReference>
<dbReference type="EMBL" id="JACHMG010000001">
    <property type="protein sequence ID" value="MBB4683878.1"/>
    <property type="molecule type" value="Genomic_DNA"/>
</dbReference>
<comment type="caution">
    <text evidence="15">The sequence shown here is derived from an EMBL/GenBank/DDBJ whole genome shotgun (WGS) entry which is preliminary data.</text>
</comment>
<dbReference type="GO" id="GO:0050660">
    <property type="term" value="F:flavin adenine dinucleotide binding"/>
    <property type="evidence" value="ECO:0007669"/>
    <property type="project" value="InterPro"/>
</dbReference>
<keyword evidence="6" id="KW-0285">Flavoprotein</keyword>
<dbReference type="Pfam" id="PF00890">
    <property type="entry name" value="FAD_binding_2"/>
    <property type="match status" value="1"/>
</dbReference>